<evidence type="ECO:0000313" key="3">
    <source>
        <dbReference type="EMBL" id="CCF84903.1"/>
    </source>
</evidence>
<dbReference type="EMBL" id="CAGS01000355">
    <property type="protein sequence ID" value="CCF84903.1"/>
    <property type="molecule type" value="Genomic_DNA"/>
</dbReference>
<proteinExistence type="predicted"/>
<reference evidence="3 4" key="1">
    <citation type="journal article" date="2012" name="ISME J.">
        <title>Nitrification expanded: discovery, physiology and genomics of a nitrite-oxidizing bacterium from the phylum Chloroflexi.</title>
        <authorList>
            <person name="Sorokin D.Y."/>
            <person name="Lucker S."/>
            <person name="Vejmelkova D."/>
            <person name="Kostrikina N.A."/>
            <person name="Kleerebezem R."/>
            <person name="Rijpstra W.I."/>
            <person name="Damste J.S."/>
            <person name="Le Paslier D."/>
            <person name="Muyzer G."/>
            <person name="Wagner M."/>
            <person name="van Loosdrecht M.C."/>
            <person name="Daims H."/>
        </authorList>
    </citation>
    <scope>NUCLEOTIDE SEQUENCE [LARGE SCALE GENOMIC DNA]</scope>
    <source>
        <strain evidence="4">none</strain>
    </source>
</reference>
<dbReference type="Gene3D" id="3.10.580.10">
    <property type="entry name" value="CBS-domain"/>
    <property type="match status" value="1"/>
</dbReference>
<name>I4EJP1_9BACT</name>
<dbReference type="InterPro" id="IPR000644">
    <property type="entry name" value="CBS_dom"/>
</dbReference>
<feature type="domain" description="CBS" evidence="2">
    <location>
        <begin position="26"/>
        <end position="81"/>
    </location>
</feature>
<evidence type="ECO:0000259" key="2">
    <source>
        <dbReference type="PROSITE" id="PS51371"/>
    </source>
</evidence>
<dbReference type="SUPFAM" id="SSF54631">
    <property type="entry name" value="CBS-domain pair"/>
    <property type="match status" value="1"/>
</dbReference>
<evidence type="ECO:0000313" key="4">
    <source>
        <dbReference type="Proteomes" id="UP000004221"/>
    </source>
</evidence>
<keyword evidence="4" id="KW-1185">Reference proteome</keyword>
<sequence>MVGMLWREHVLEAISEGNSVQVQDIMDREVTPMEAGESIYDVHQRMLATGYPAIPITEGGVYRGIFTSERLEHVHRYLHDTFRGSERYRGLARALGLFGR</sequence>
<dbReference type="Proteomes" id="UP000004221">
    <property type="component" value="Unassembled WGS sequence"/>
</dbReference>
<evidence type="ECO:0000256" key="1">
    <source>
        <dbReference type="PROSITE-ProRule" id="PRU00703"/>
    </source>
</evidence>
<accession>I4EJP1</accession>
<dbReference type="InterPro" id="IPR046342">
    <property type="entry name" value="CBS_dom_sf"/>
</dbReference>
<gene>
    <name evidence="3" type="ORF">NITHO_4180002</name>
</gene>
<protein>
    <submittedName>
        <fullName evidence="3">Peptidase M50</fullName>
    </submittedName>
</protein>
<keyword evidence="1" id="KW-0129">CBS domain</keyword>
<dbReference type="AlphaFoldDB" id="I4EJP1"/>
<dbReference type="Pfam" id="PF00571">
    <property type="entry name" value="CBS"/>
    <property type="match status" value="1"/>
</dbReference>
<dbReference type="PROSITE" id="PS51371">
    <property type="entry name" value="CBS"/>
    <property type="match status" value="1"/>
</dbReference>
<comment type="caution">
    <text evidence="3">The sequence shown here is derived from an EMBL/GenBank/DDBJ whole genome shotgun (WGS) entry which is preliminary data.</text>
</comment>
<organism evidence="3 4">
    <name type="scientific">Nitrolancea hollandica Lb</name>
    <dbReference type="NCBI Taxonomy" id="1129897"/>
    <lineage>
        <taxon>Bacteria</taxon>
        <taxon>Pseudomonadati</taxon>
        <taxon>Thermomicrobiota</taxon>
        <taxon>Thermomicrobia</taxon>
        <taxon>Sphaerobacterales</taxon>
        <taxon>Sphaerobacterineae</taxon>
        <taxon>Sphaerobacteraceae</taxon>
        <taxon>Nitrolancea</taxon>
    </lineage>
</organism>